<dbReference type="InterPro" id="IPR019341">
    <property type="entry name" value="Alpha/Gamma-adaptin-bd_p34"/>
</dbReference>
<protein>
    <recommendedName>
        <fullName evidence="3">Increased recombination centers protein 6</fullName>
    </recommendedName>
</protein>
<dbReference type="Gene3D" id="3.40.50.11960">
    <property type="match status" value="1"/>
</dbReference>
<dbReference type="Pfam" id="PF10199">
    <property type="entry name" value="Adaptin_binding"/>
    <property type="match status" value="1"/>
</dbReference>
<dbReference type="OrthoDB" id="10261384at2759"/>
<reference evidence="1" key="1">
    <citation type="submission" date="2016-04" db="EMBL/GenBank/DDBJ databases">
        <authorList>
            <person name="Evans L.H."/>
            <person name="Alamgir A."/>
            <person name="Owens N."/>
            <person name="Weber N.D."/>
            <person name="Virtaneva K."/>
            <person name="Barbian K."/>
            <person name="Babar A."/>
            <person name="Rosenke K."/>
        </authorList>
    </citation>
    <scope>NUCLEOTIDE SEQUENCE [LARGE SCALE GENOMIC DNA]</scope>
    <source>
        <strain evidence="1">CBS 101.48</strain>
    </source>
</reference>
<dbReference type="Proteomes" id="UP000078561">
    <property type="component" value="Unassembled WGS sequence"/>
</dbReference>
<organism evidence="1">
    <name type="scientific">Absidia glauca</name>
    <name type="common">Pin mould</name>
    <dbReference type="NCBI Taxonomy" id="4829"/>
    <lineage>
        <taxon>Eukaryota</taxon>
        <taxon>Fungi</taxon>
        <taxon>Fungi incertae sedis</taxon>
        <taxon>Mucoromycota</taxon>
        <taxon>Mucoromycotina</taxon>
        <taxon>Mucoromycetes</taxon>
        <taxon>Mucorales</taxon>
        <taxon>Cunninghamellaceae</taxon>
        <taxon>Absidia</taxon>
    </lineage>
</organism>
<dbReference type="OMA" id="NEASHSF"/>
<accession>A0A163JPX7</accession>
<dbReference type="InParanoid" id="A0A163JPX7"/>
<evidence type="ECO:0000313" key="2">
    <source>
        <dbReference type="Proteomes" id="UP000078561"/>
    </source>
</evidence>
<dbReference type="PANTHER" id="PTHR14659:SF1">
    <property type="entry name" value="ALPHA- AND GAMMA-ADAPTIN-BINDING PROTEIN P34"/>
    <property type="match status" value="1"/>
</dbReference>
<dbReference type="STRING" id="4829.A0A163JPX7"/>
<dbReference type="PANTHER" id="PTHR14659">
    <property type="entry name" value="ALPHA- AND GAMMA-ADAPTIN-BINDING PROTEIN P34"/>
    <property type="match status" value="1"/>
</dbReference>
<name>A0A163JPX7_ABSGL</name>
<dbReference type="EMBL" id="LT553804">
    <property type="protein sequence ID" value="SAM02391.1"/>
    <property type="molecule type" value="Genomic_DNA"/>
</dbReference>
<gene>
    <name evidence="1" type="primary">ABSGL_08170.1 scaffold 9591</name>
</gene>
<keyword evidence="2" id="KW-1185">Reference proteome</keyword>
<evidence type="ECO:0000313" key="1">
    <source>
        <dbReference type="EMBL" id="SAM02391.1"/>
    </source>
</evidence>
<proteinExistence type="predicted"/>
<sequence length="317" mass="36038">MTTRNKILVTGPSGTLEVVEGIFHSSNQTIPSEKAQQEAKDGMVIPWIIDNKYYTASVDFYLDEPTMDTLEETIAAYTDNGIGEVVDAFIYVFQSDQPESFEGIKKWLHFLEVCDPGIRLCIASTTTTQQPDTTTARFEDWCLEHQFDYVDMNQQEVETPMDKVGYDLVVDALHTNMWEGLTRKDGQRKQQLPDVFGPAAVDTNENDEAKLKKEMEEMENMDDDEWIKEIEKLKLEHDKATGNDTNLAFDDDFELPSKEDVGIMHDQLFGDIDEEDGLDKALQSLQAMRERGKDLPDEERRKMAAQVALSFAAQLGL</sequence>
<dbReference type="AlphaFoldDB" id="A0A163JPX7"/>
<evidence type="ECO:0008006" key="3">
    <source>
        <dbReference type="Google" id="ProtNLM"/>
    </source>
</evidence>